<sequence>MSTNSKFAQVEQSSASKPPFLTAGELTPEVLCTWEMGCTQFFLHKEVKDVEMVKKVAWGMQEPVMQDWYSNNQARLDALTFKDYMAEVCSYWLPSGWADSVRRKMLASMQGQQPFHEWAVNFQGQNTLLRGTLSHLKDDSILYHLEAHMNSDLAADYQAENITETKLCKWIEKVWLLDERCLRYVVQQKDTMEAALRAEHARSAGGKKLTVGTCFNSKAGQMTNNASSASKPFTCLPSLTEDECQLLCDNDGCFKCREPFAGHGSATCKKGFPNGATYKTLMAVLIVSKRAKKDKGIIAAVEAEESDTVAVVMPSTVLEGSDSGEECVAPLQTPHLRWECFVDRPAVFSPLNVSALIDHGSSLVLIGEGLVNKLGLHCRKLPKPILVSLALSQDKSCILLHFVKLSCSSLDQAYKFRTVRAIITPNLCTPLLLGGPFLEHNCIVVDHELCTCIVKDANYNLLQHTVPKPTTEHLKHVSASGPDLFWMKHDVVQELKHVLPELKGIVDAECEDVKGINIVATISSTIARLEYQGELKACDA</sequence>
<dbReference type="GeneID" id="64601636"/>
<dbReference type="InterPro" id="IPR021109">
    <property type="entry name" value="Peptidase_aspartic_dom_sf"/>
</dbReference>
<dbReference type="EMBL" id="JABBWE010000119">
    <property type="protein sequence ID" value="KAG1785106.1"/>
    <property type="molecule type" value="Genomic_DNA"/>
</dbReference>
<keyword evidence="2" id="KW-1185">Reference proteome</keyword>
<evidence type="ECO:0000313" key="2">
    <source>
        <dbReference type="Proteomes" id="UP000719766"/>
    </source>
</evidence>
<dbReference type="RefSeq" id="XP_041152591.1">
    <property type="nucleotide sequence ID" value="XM_041307872.1"/>
</dbReference>
<dbReference type="CDD" id="cd00303">
    <property type="entry name" value="retropepsin_like"/>
    <property type="match status" value="1"/>
</dbReference>
<proteinExistence type="predicted"/>
<reference evidence="1" key="1">
    <citation type="journal article" date="2020" name="New Phytol.">
        <title>Comparative genomics reveals dynamic genome evolution in host specialist ectomycorrhizal fungi.</title>
        <authorList>
            <person name="Lofgren L.A."/>
            <person name="Nguyen N.H."/>
            <person name="Vilgalys R."/>
            <person name="Ruytinx J."/>
            <person name="Liao H.L."/>
            <person name="Branco S."/>
            <person name="Kuo A."/>
            <person name="LaButti K."/>
            <person name="Lipzen A."/>
            <person name="Andreopoulos W."/>
            <person name="Pangilinan J."/>
            <person name="Riley R."/>
            <person name="Hundley H."/>
            <person name="Na H."/>
            <person name="Barry K."/>
            <person name="Grigoriev I.V."/>
            <person name="Stajich J.E."/>
            <person name="Kennedy P.G."/>
        </authorList>
    </citation>
    <scope>NUCLEOTIDE SEQUENCE</scope>
    <source>
        <strain evidence="1">S12</strain>
    </source>
</reference>
<gene>
    <name evidence="1" type="ORF">HD556DRAFT_1451069</name>
</gene>
<evidence type="ECO:0000313" key="1">
    <source>
        <dbReference type="EMBL" id="KAG1785106.1"/>
    </source>
</evidence>
<dbReference type="AlphaFoldDB" id="A0A9P7AA29"/>
<organism evidence="1 2">
    <name type="scientific">Suillus plorans</name>
    <dbReference type="NCBI Taxonomy" id="116603"/>
    <lineage>
        <taxon>Eukaryota</taxon>
        <taxon>Fungi</taxon>
        <taxon>Dikarya</taxon>
        <taxon>Basidiomycota</taxon>
        <taxon>Agaricomycotina</taxon>
        <taxon>Agaricomycetes</taxon>
        <taxon>Agaricomycetidae</taxon>
        <taxon>Boletales</taxon>
        <taxon>Suillineae</taxon>
        <taxon>Suillaceae</taxon>
        <taxon>Suillus</taxon>
    </lineage>
</organism>
<dbReference type="Proteomes" id="UP000719766">
    <property type="component" value="Unassembled WGS sequence"/>
</dbReference>
<comment type="caution">
    <text evidence="1">The sequence shown here is derived from an EMBL/GenBank/DDBJ whole genome shotgun (WGS) entry which is preliminary data.</text>
</comment>
<accession>A0A9P7AA29</accession>
<name>A0A9P7AA29_9AGAM</name>
<dbReference type="Gene3D" id="2.40.70.10">
    <property type="entry name" value="Acid Proteases"/>
    <property type="match status" value="1"/>
</dbReference>
<dbReference type="OrthoDB" id="2369050at2759"/>
<protein>
    <submittedName>
        <fullName evidence="1">Uncharacterized protein</fullName>
    </submittedName>
</protein>